<evidence type="ECO:0000256" key="2">
    <source>
        <dbReference type="ARBA" id="ARBA00005548"/>
    </source>
</evidence>
<dbReference type="GO" id="GO:0070914">
    <property type="term" value="P:UV-damage excision repair"/>
    <property type="evidence" value="ECO:0007669"/>
    <property type="project" value="TreeGrafter"/>
</dbReference>
<keyword evidence="6" id="KW-0862">Zinc</keyword>
<dbReference type="GO" id="GO:0006284">
    <property type="term" value="P:base-excision repair"/>
    <property type="evidence" value="ECO:0007669"/>
    <property type="project" value="TreeGrafter"/>
</dbReference>
<dbReference type="Pfam" id="PF05181">
    <property type="entry name" value="XPA_C"/>
    <property type="match status" value="1"/>
</dbReference>
<keyword evidence="7" id="KW-0238">DNA-binding</keyword>
<dbReference type="RefSeq" id="XP_014566275.1">
    <property type="nucleotide sequence ID" value="XM_014710789.1"/>
</dbReference>
<evidence type="ECO:0000256" key="7">
    <source>
        <dbReference type="ARBA" id="ARBA00023125"/>
    </source>
</evidence>
<keyword evidence="8" id="KW-0234">DNA repair</keyword>
<keyword evidence="9" id="KW-0539">Nucleus</keyword>
<dbReference type="eggNOG" id="KOG4017">
    <property type="taxonomic scope" value="Eukaryota"/>
</dbReference>
<evidence type="ECO:0000313" key="13">
    <source>
        <dbReference type="EMBL" id="GAA97848.1"/>
    </source>
</evidence>
<dbReference type="InterPro" id="IPR022658">
    <property type="entry name" value="XPA_CS"/>
</dbReference>
<comment type="caution">
    <text evidence="13">The sequence shown here is derived from an EMBL/GenBank/DDBJ whole genome shotgun (WGS) entry which is preliminary data.</text>
</comment>
<dbReference type="Gene3D" id="3.90.530.10">
    <property type="entry name" value="XPA C-terminal domain"/>
    <property type="match status" value="1"/>
</dbReference>
<dbReference type="GO" id="GO:0008270">
    <property type="term" value="F:zinc ion binding"/>
    <property type="evidence" value="ECO:0007669"/>
    <property type="project" value="UniProtKB-KW"/>
</dbReference>
<evidence type="ECO:0000256" key="4">
    <source>
        <dbReference type="ARBA" id="ARBA00022763"/>
    </source>
</evidence>
<dbReference type="HOGENOM" id="CLU_053731_0_0_1"/>
<feature type="domain" description="XPA C-terminal" evidence="12">
    <location>
        <begin position="279"/>
        <end position="329"/>
    </location>
</feature>
<evidence type="ECO:0000256" key="9">
    <source>
        <dbReference type="ARBA" id="ARBA00023242"/>
    </source>
</evidence>
<reference evidence="13 14" key="1">
    <citation type="journal article" date="2011" name="J. Gen. Appl. Microbiol.">
        <title>Draft genome sequencing of the enigmatic basidiomycete Mixia osmundae.</title>
        <authorList>
            <person name="Nishida H."/>
            <person name="Nagatsuka Y."/>
            <person name="Sugiyama J."/>
        </authorList>
    </citation>
    <scope>NUCLEOTIDE SEQUENCE [LARGE SCALE GENOMIC DNA]</scope>
    <source>
        <strain evidence="14">CBS 9802 / IAM 14324 / JCM 22182 / KY 12970</strain>
    </source>
</reference>
<evidence type="ECO:0000256" key="11">
    <source>
        <dbReference type="SAM" id="MobiDB-lite"/>
    </source>
</evidence>
<proteinExistence type="inferred from homology"/>
<dbReference type="FunCoup" id="G7E4T8">
    <property type="interactions" value="205"/>
</dbReference>
<feature type="compositionally biased region" description="Polar residues" evidence="11">
    <location>
        <begin position="117"/>
        <end position="127"/>
    </location>
</feature>
<feature type="region of interest" description="Disordered" evidence="11">
    <location>
        <begin position="1"/>
        <end position="20"/>
    </location>
</feature>
<feature type="region of interest" description="Disordered" evidence="11">
    <location>
        <begin position="202"/>
        <end position="242"/>
    </location>
</feature>
<evidence type="ECO:0000256" key="5">
    <source>
        <dbReference type="ARBA" id="ARBA00022771"/>
    </source>
</evidence>
<dbReference type="NCBIfam" id="TIGR00598">
    <property type="entry name" value="rad14"/>
    <property type="match status" value="1"/>
</dbReference>
<dbReference type="GO" id="GO:0000715">
    <property type="term" value="P:nucleotide-excision repair, DNA damage recognition"/>
    <property type="evidence" value="ECO:0007669"/>
    <property type="project" value="TreeGrafter"/>
</dbReference>
<dbReference type="GO" id="GO:1901255">
    <property type="term" value="P:nucleotide-excision repair involved in interstrand cross-link repair"/>
    <property type="evidence" value="ECO:0007669"/>
    <property type="project" value="TreeGrafter"/>
</dbReference>
<dbReference type="InterPro" id="IPR009061">
    <property type="entry name" value="DNA-bd_dom_put_sf"/>
</dbReference>
<gene>
    <name evidence="13" type="primary">Mo04528</name>
    <name evidence="13" type="ORF">E5Q_04528</name>
</gene>
<protein>
    <recommendedName>
        <fullName evidence="10">DNA repair protein RAD14</fullName>
    </recommendedName>
</protein>
<dbReference type="EMBL" id="BABT02000146">
    <property type="protein sequence ID" value="GAA97848.1"/>
    <property type="molecule type" value="Genomic_DNA"/>
</dbReference>
<dbReference type="AlphaFoldDB" id="G7E4T8"/>
<organism evidence="13 14">
    <name type="scientific">Mixia osmundae (strain CBS 9802 / IAM 14324 / JCM 22182 / KY 12970)</name>
    <dbReference type="NCBI Taxonomy" id="764103"/>
    <lineage>
        <taxon>Eukaryota</taxon>
        <taxon>Fungi</taxon>
        <taxon>Dikarya</taxon>
        <taxon>Basidiomycota</taxon>
        <taxon>Pucciniomycotina</taxon>
        <taxon>Mixiomycetes</taxon>
        <taxon>Mixiales</taxon>
        <taxon>Mixiaceae</taxon>
        <taxon>Mixia</taxon>
    </lineage>
</organism>
<feature type="compositionally biased region" description="Basic and acidic residues" evidence="11">
    <location>
        <begin position="208"/>
        <end position="229"/>
    </location>
</feature>
<dbReference type="OrthoDB" id="68328at2759"/>
<name>G7E4T8_MIXOS</name>
<feature type="region of interest" description="Disordered" evidence="11">
    <location>
        <begin position="70"/>
        <end position="173"/>
    </location>
</feature>
<dbReference type="GO" id="GO:0000110">
    <property type="term" value="C:nucleotide-excision repair factor 1 complex"/>
    <property type="evidence" value="ECO:0007669"/>
    <property type="project" value="TreeGrafter"/>
</dbReference>
<evidence type="ECO:0000256" key="10">
    <source>
        <dbReference type="ARBA" id="ARBA00072989"/>
    </source>
</evidence>
<keyword evidence="4" id="KW-0227">DNA damage</keyword>
<keyword evidence="3" id="KW-0479">Metal-binding</keyword>
<reference evidence="13 14" key="2">
    <citation type="journal article" date="2012" name="Open Biol.">
        <title>Characteristics of nucleosomes and linker DNA regions on the genome of the basidiomycete Mixia osmundae revealed by mono- and dinucleosome mapping.</title>
        <authorList>
            <person name="Nishida H."/>
            <person name="Kondo S."/>
            <person name="Matsumoto T."/>
            <person name="Suzuki Y."/>
            <person name="Yoshikawa H."/>
            <person name="Taylor T.D."/>
            <person name="Sugiyama J."/>
        </authorList>
    </citation>
    <scope>NUCLEOTIDE SEQUENCE [LARGE SCALE GENOMIC DNA]</scope>
    <source>
        <strain evidence="14">CBS 9802 / IAM 14324 / JCM 22182 / KY 12970</strain>
    </source>
</reference>
<evidence type="ECO:0000256" key="8">
    <source>
        <dbReference type="ARBA" id="ARBA00023204"/>
    </source>
</evidence>
<dbReference type="PROSITE" id="PS00753">
    <property type="entry name" value="XPA_2"/>
    <property type="match status" value="1"/>
</dbReference>
<keyword evidence="5" id="KW-0863">Zinc-finger</keyword>
<evidence type="ECO:0000256" key="3">
    <source>
        <dbReference type="ARBA" id="ARBA00022723"/>
    </source>
</evidence>
<dbReference type="InterPro" id="IPR022656">
    <property type="entry name" value="XPA_C"/>
</dbReference>
<dbReference type="InterPro" id="IPR000465">
    <property type="entry name" value="XPA/RAD14"/>
</dbReference>
<evidence type="ECO:0000313" key="14">
    <source>
        <dbReference type="Proteomes" id="UP000009131"/>
    </source>
</evidence>
<dbReference type="STRING" id="764103.G7E4T8"/>
<dbReference type="FunFam" id="3.90.530.10:FF:000003">
    <property type="entry name" value="Dna repair rad14 protein"/>
    <property type="match status" value="1"/>
</dbReference>
<comment type="subcellular location">
    <subcellularLocation>
        <location evidence="1">Nucleus</location>
    </subcellularLocation>
</comment>
<dbReference type="InterPro" id="IPR037129">
    <property type="entry name" value="XPA_sf"/>
</dbReference>
<sequence>MADRAITPPPSGVYGQALSLTPEQVRQREANRLAAKAKLLASRQSASSSLAATSTALRNINGKRALHVIPADSTSPTAPDVSRFDGPSIPGEHDTSKTGRLARSGHSAGAHQALQDAITNGPSTQMGDASRGGTRYAVPRPPRPGPTANREGSAALTGPLRPASMASPDKEAPLPKHIELSSYVEYDLSTLKNSKGGFLVDDEEEDEVTRRQRAQADAHRLKRLQESERMGLGQDPALSTDSRQNSKCNICGTIELDFQLKKIFGVSVCAKCKYENPERYSLLTKTECKDDYLLTDPELRDEELLPHLLKPNPHRSNYSNMMLFLREQVEAYAFSDRKWGSPEALDKEFERRQAEKKAKKGKKFEAKLLDLKKKTRTNVWHRRKEAEHVHDYTGPIVKDAEGQQWQRCAGEDCAFKVQVETF</sequence>
<evidence type="ECO:0000259" key="12">
    <source>
        <dbReference type="Pfam" id="PF05181"/>
    </source>
</evidence>
<dbReference type="Proteomes" id="UP000009131">
    <property type="component" value="Unassembled WGS sequence"/>
</dbReference>
<accession>G7E4T8</accession>
<dbReference type="GO" id="GO:0003684">
    <property type="term" value="F:damaged DNA binding"/>
    <property type="evidence" value="ECO:0007669"/>
    <property type="project" value="InterPro"/>
</dbReference>
<evidence type="ECO:0000256" key="6">
    <source>
        <dbReference type="ARBA" id="ARBA00022833"/>
    </source>
</evidence>
<dbReference type="PANTHER" id="PTHR10142">
    <property type="entry name" value="DNA REPAIR PROTEIN COMPLEMENTING XP-A CELLS"/>
    <property type="match status" value="1"/>
</dbReference>
<evidence type="ECO:0000256" key="1">
    <source>
        <dbReference type="ARBA" id="ARBA00004123"/>
    </source>
</evidence>
<dbReference type="SUPFAM" id="SSF46955">
    <property type="entry name" value="Putative DNA-binding domain"/>
    <property type="match status" value="1"/>
</dbReference>
<dbReference type="InParanoid" id="G7E4T8"/>
<keyword evidence="14" id="KW-1185">Reference proteome</keyword>
<dbReference type="PANTHER" id="PTHR10142:SF0">
    <property type="entry name" value="DNA REPAIR PROTEIN COMPLEMENTING XP-A CELLS"/>
    <property type="match status" value="1"/>
</dbReference>
<dbReference type="CDD" id="cd21077">
    <property type="entry name" value="DBD_Rad14"/>
    <property type="match status" value="1"/>
</dbReference>
<comment type="similarity">
    <text evidence="2">Belongs to the XPA family.</text>
</comment>